<dbReference type="GO" id="GO:0005524">
    <property type="term" value="F:ATP binding"/>
    <property type="evidence" value="ECO:0007669"/>
    <property type="project" value="UniProtKB-KW"/>
</dbReference>
<dbReference type="GO" id="GO:0004674">
    <property type="term" value="F:protein serine/threonine kinase activity"/>
    <property type="evidence" value="ECO:0007669"/>
    <property type="project" value="UniProtKB-KW"/>
</dbReference>
<keyword evidence="1" id="KW-0723">Serine/threonine-protein kinase</keyword>
<reference evidence="7" key="1">
    <citation type="submission" date="2021-04" db="EMBL/GenBank/DDBJ databases">
        <authorList>
            <consortium name="Wellcome Sanger Institute Data Sharing"/>
        </authorList>
    </citation>
    <scope>NUCLEOTIDE SEQUENCE [LARGE SCALE GENOMIC DNA]</scope>
</reference>
<evidence type="ECO:0000256" key="2">
    <source>
        <dbReference type="ARBA" id="ARBA00022679"/>
    </source>
</evidence>
<dbReference type="GO" id="GO:0007224">
    <property type="term" value="P:smoothened signaling pathway"/>
    <property type="evidence" value="ECO:0007669"/>
    <property type="project" value="TreeGrafter"/>
</dbReference>
<dbReference type="InterPro" id="IPR008271">
    <property type="entry name" value="Ser/Thr_kinase_AS"/>
</dbReference>
<dbReference type="Ensembl" id="ENSENLT00000005716.1">
    <property type="protein sequence ID" value="ENSENLP00000005447.1"/>
    <property type="gene ID" value="ENSENLG00000002665.1"/>
</dbReference>
<evidence type="ECO:0000256" key="5">
    <source>
        <dbReference type="ARBA" id="ARBA00022840"/>
    </source>
</evidence>
<dbReference type="Gene3D" id="1.10.510.10">
    <property type="entry name" value="Transferase(Phosphotransferase) domain 1"/>
    <property type="match status" value="1"/>
</dbReference>
<dbReference type="SUPFAM" id="SSF56112">
    <property type="entry name" value="Protein kinase-like (PK-like)"/>
    <property type="match status" value="1"/>
</dbReference>
<keyword evidence="8" id="KW-1185">Reference proteome</keyword>
<feature type="domain" description="Protein kinase" evidence="6">
    <location>
        <begin position="9"/>
        <end position="274"/>
    </location>
</feature>
<evidence type="ECO:0000256" key="3">
    <source>
        <dbReference type="ARBA" id="ARBA00022741"/>
    </source>
</evidence>
<protein>
    <recommendedName>
        <fullName evidence="6">Protein kinase domain-containing protein</fullName>
    </recommendedName>
</protein>
<dbReference type="GO" id="GO:0005737">
    <property type="term" value="C:cytoplasm"/>
    <property type="evidence" value="ECO:0007669"/>
    <property type="project" value="TreeGrafter"/>
</dbReference>
<evidence type="ECO:0000259" key="6">
    <source>
        <dbReference type="PROSITE" id="PS50011"/>
    </source>
</evidence>
<dbReference type="GO" id="GO:0003713">
    <property type="term" value="F:transcription coactivator activity"/>
    <property type="evidence" value="ECO:0007669"/>
    <property type="project" value="TreeGrafter"/>
</dbReference>
<dbReference type="PANTHER" id="PTHR24058">
    <property type="entry name" value="DUAL SPECIFICITY PROTEIN KINASE"/>
    <property type="match status" value="1"/>
</dbReference>
<dbReference type="GO" id="GO:0003714">
    <property type="term" value="F:transcription corepressor activity"/>
    <property type="evidence" value="ECO:0007669"/>
    <property type="project" value="TreeGrafter"/>
</dbReference>
<dbReference type="GO" id="GO:0046332">
    <property type="term" value="F:SMAD binding"/>
    <property type="evidence" value="ECO:0007669"/>
    <property type="project" value="TreeGrafter"/>
</dbReference>
<dbReference type="GO" id="GO:0045944">
    <property type="term" value="P:positive regulation of transcription by RNA polymerase II"/>
    <property type="evidence" value="ECO:0007669"/>
    <property type="project" value="TreeGrafter"/>
</dbReference>
<dbReference type="GO" id="GO:0042771">
    <property type="term" value="P:intrinsic apoptotic signaling pathway in response to DNA damage by p53 class mediator"/>
    <property type="evidence" value="ECO:0007669"/>
    <property type="project" value="TreeGrafter"/>
</dbReference>
<keyword evidence="3" id="KW-0547">Nucleotide-binding</keyword>
<keyword evidence="4" id="KW-0418">Kinase</keyword>
<keyword evidence="5" id="KW-0067">ATP-binding</keyword>
<dbReference type="PANTHER" id="PTHR24058:SF53">
    <property type="entry name" value="HOMEODOMAIN-INTERACTING PROTEIN KINASE 2"/>
    <property type="match status" value="1"/>
</dbReference>
<dbReference type="Proteomes" id="UP000472264">
    <property type="component" value="Chromosome 6"/>
</dbReference>
<proteinExistence type="predicted"/>
<keyword evidence="2" id="KW-0808">Transferase</keyword>
<dbReference type="InParanoid" id="A0A665THF7"/>
<sequence length="311" mass="35513">MAELNTTFYEVLDFKGEGVFGKVAECRNLITEELVAVKIHKKTDDDNVRWEVEMLERIAVLDPDQSNIVRFIDHFKFMDSSCLAFEMLDMSLWDLMMSRQQPLDLHEIRPVTRQLLVAYEALKKIGIMHADLKPDNIMLVNHRHQPFKIKLIDFGLARQTSEVEVGAIMQAESYRAPEATLGLPLSEAVDMWGVGCVMAFLYFATNLLSQQCSYHRTKTMVNLNLKDAVMGFPQTTDGVERKDRRTFFDLLRCCLNPNPEKRITPRKALEHSFYKSTSLIIITTDTPPRALTEVGPDVPLAWSSTTVSPLK</sequence>
<dbReference type="Gene3D" id="3.30.200.20">
    <property type="entry name" value="Phosphorylase Kinase, domain 1"/>
    <property type="match status" value="1"/>
</dbReference>
<dbReference type="InterPro" id="IPR000719">
    <property type="entry name" value="Prot_kinase_dom"/>
</dbReference>
<organism evidence="7 8">
    <name type="scientific">Echeneis naucrates</name>
    <name type="common">Live sharksucker</name>
    <dbReference type="NCBI Taxonomy" id="173247"/>
    <lineage>
        <taxon>Eukaryota</taxon>
        <taxon>Metazoa</taxon>
        <taxon>Chordata</taxon>
        <taxon>Craniata</taxon>
        <taxon>Vertebrata</taxon>
        <taxon>Euteleostomi</taxon>
        <taxon>Actinopterygii</taxon>
        <taxon>Neopterygii</taxon>
        <taxon>Teleostei</taxon>
        <taxon>Neoteleostei</taxon>
        <taxon>Acanthomorphata</taxon>
        <taxon>Carangaria</taxon>
        <taxon>Carangiformes</taxon>
        <taxon>Echeneidae</taxon>
        <taxon>Echeneis</taxon>
    </lineage>
</organism>
<dbReference type="InterPro" id="IPR011009">
    <property type="entry name" value="Kinase-like_dom_sf"/>
</dbReference>
<dbReference type="Pfam" id="PF00069">
    <property type="entry name" value="Pkinase"/>
    <property type="match status" value="1"/>
</dbReference>
<dbReference type="PROSITE" id="PS50011">
    <property type="entry name" value="PROTEIN_KINASE_DOM"/>
    <property type="match status" value="1"/>
</dbReference>
<evidence type="ECO:0000256" key="1">
    <source>
        <dbReference type="ARBA" id="ARBA00022527"/>
    </source>
</evidence>
<dbReference type="PROSITE" id="PS00108">
    <property type="entry name" value="PROTEIN_KINASE_ST"/>
    <property type="match status" value="1"/>
</dbReference>
<dbReference type="OMA" id="RWEVEML"/>
<dbReference type="GO" id="GO:0016605">
    <property type="term" value="C:PML body"/>
    <property type="evidence" value="ECO:0007669"/>
    <property type="project" value="TreeGrafter"/>
</dbReference>
<evidence type="ECO:0000256" key="4">
    <source>
        <dbReference type="ARBA" id="ARBA00022777"/>
    </source>
</evidence>
<evidence type="ECO:0000313" key="7">
    <source>
        <dbReference type="Ensembl" id="ENSENLP00000005447.1"/>
    </source>
</evidence>
<dbReference type="AlphaFoldDB" id="A0A665THF7"/>
<reference evidence="7" key="3">
    <citation type="submission" date="2025-09" db="UniProtKB">
        <authorList>
            <consortium name="Ensembl"/>
        </authorList>
    </citation>
    <scope>IDENTIFICATION</scope>
</reference>
<name>A0A665THF7_ECHNA</name>
<accession>A0A665THF7</accession>
<evidence type="ECO:0000313" key="8">
    <source>
        <dbReference type="Proteomes" id="UP000472264"/>
    </source>
</evidence>
<dbReference type="SMART" id="SM00220">
    <property type="entry name" value="S_TKc"/>
    <property type="match status" value="1"/>
</dbReference>
<dbReference type="GO" id="GO:0004713">
    <property type="term" value="F:protein tyrosine kinase activity"/>
    <property type="evidence" value="ECO:0007669"/>
    <property type="project" value="TreeGrafter"/>
</dbReference>
<dbReference type="InterPro" id="IPR050494">
    <property type="entry name" value="Ser_Thr_dual-spec_kinase"/>
</dbReference>
<reference evidence="7" key="2">
    <citation type="submission" date="2025-08" db="UniProtKB">
        <authorList>
            <consortium name="Ensembl"/>
        </authorList>
    </citation>
    <scope>IDENTIFICATION</scope>
</reference>